<organism evidence="9 10">
    <name type="scientific">Hibiscus syriacus</name>
    <name type="common">Rose of Sharon</name>
    <dbReference type="NCBI Taxonomy" id="106335"/>
    <lineage>
        <taxon>Eukaryota</taxon>
        <taxon>Viridiplantae</taxon>
        <taxon>Streptophyta</taxon>
        <taxon>Embryophyta</taxon>
        <taxon>Tracheophyta</taxon>
        <taxon>Spermatophyta</taxon>
        <taxon>Magnoliopsida</taxon>
        <taxon>eudicotyledons</taxon>
        <taxon>Gunneridae</taxon>
        <taxon>Pentapetalae</taxon>
        <taxon>rosids</taxon>
        <taxon>malvids</taxon>
        <taxon>Malvales</taxon>
        <taxon>Malvaceae</taxon>
        <taxon>Malvoideae</taxon>
        <taxon>Hibiscus</taxon>
    </lineage>
</organism>
<evidence type="ECO:0000256" key="4">
    <source>
        <dbReference type="ARBA" id="ARBA00022679"/>
    </source>
</evidence>
<sequence length="69" mass="7568">MLSPTPPTSSTPIRQSHSETTQSSSPCGEVHVIVGLMFAGKTTTLLRRIQAESNNGRCWRLSGYARHLQ</sequence>
<keyword evidence="6" id="KW-0418">Kinase</keyword>
<evidence type="ECO:0000313" key="9">
    <source>
        <dbReference type="EMBL" id="KAE8724229.1"/>
    </source>
</evidence>
<keyword evidence="7" id="KW-0067">ATP-binding</keyword>
<dbReference type="InterPro" id="IPR027417">
    <property type="entry name" value="P-loop_NTPase"/>
</dbReference>
<dbReference type="AlphaFoldDB" id="A0A6A3CAV5"/>
<dbReference type="GO" id="GO:0004797">
    <property type="term" value="F:thymidine kinase activity"/>
    <property type="evidence" value="ECO:0007669"/>
    <property type="project" value="UniProtKB-EC"/>
</dbReference>
<dbReference type="EC" id="2.7.1.21" evidence="2"/>
<keyword evidence="4" id="KW-0808">Transferase</keyword>
<keyword evidence="3" id="KW-0237">DNA synthesis</keyword>
<keyword evidence="10" id="KW-1185">Reference proteome</keyword>
<evidence type="ECO:0000256" key="2">
    <source>
        <dbReference type="ARBA" id="ARBA00012118"/>
    </source>
</evidence>
<evidence type="ECO:0000256" key="7">
    <source>
        <dbReference type="ARBA" id="ARBA00022840"/>
    </source>
</evidence>
<dbReference type="GO" id="GO:0071897">
    <property type="term" value="P:DNA biosynthetic process"/>
    <property type="evidence" value="ECO:0007669"/>
    <property type="project" value="UniProtKB-KW"/>
</dbReference>
<evidence type="ECO:0000256" key="3">
    <source>
        <dbReference type="ARBA" id="ARBA00022634"/>
    </source>
</evidence>
<evidence type="ECO:0000256" key="1">
    <source>
        <dbReference type="ARBA" id="ARBA00007587"/>
    </source>
</evidence>
<feature type="region of interest" description="Disordered" evidence="8">
    <location>
        <begin position="1"/>
        <end position="26"/>
    </location>
</feature>
<dbReference type="InterPro" id="IPR001267">
    <property type="entry name" value="Thymidine_kinase"/>
</dbReference>
<dbReference type="Pfam" id="PF00265">
    <property type="entry name" value="TK"/>
    <property type="match status" value="1"/>
</dbReference>
<evidence type="ECO:0000256" key="8">
    <source>
        <dbReference type="SAM" id="MobiDB-lite"/>
    </source>
</evidence>
<reference evidence="9" key="1">
    <citation type="submission" date="2019-09" db="EMBL/GenBank/DDBJ databases">
        <title>Draft genome information of white flower Hibiscus syriacus.</title>
        <authorList>
            <person name="Kim Y.-M."/>
        </authorList>
    </citation>
    <scope>NUCLEOTIDE SEQUENCE [LARGE SCALE GENOMIC DNA]</scope>
    <source>
        <strain evidence="9">YM2019G1</strain>
    </source>
</reference>
<evidence type="ECO:0000256" key="6">
    <source>
        <dbReference type="ARBA" id="ARBA00022777"/>
    </source>
</evidence>
<protein>
    <recommendedName>
        <fullName evidence="2">thymidine kinase</fullName>
        <ecNumber evidence="2">2.7.1.21</ecNumber>
    </recommendedName>
</protein>
<gene>
    <name evidence="9" type="ORF">F3Y22_tig00010533pilonHSYRG00024</name>
</gene>
<accession>A0A6A3CAV5</accession>
<dbReference type="EMBL" id="VEPZ02000472">
    <property type="protein sequence ID" value="KAE8724229.1"/>
    <property type="molecule type" value="Genomic_DNA"/>
</dbReference>
<comment type="caution">
    <text evidence="9">The sequence shown here is derived from an EMBL/GenBank/DDBJ whole genome shotgun (WGS) entry which is preliminary data.</text>
</comment>
<proteinExistence type="inferred from homology"/>
<evidence type="ECO:0000256" key="5">
    <source>
        <dbReference type="ARBA" id="ARBA00022741"/>
    </source>
</evidence>
<feature type="compositionally biased region" description="Polar residues" evidence="8">
    <location>
        <begin position="13"/>
        <end position="26"/>
    </location>
</feature>
<name>A0A6A3CAV5_HIBSY</name>
<keyword evidence="5" id="KW-0547">Nucleotide-binding</keyword>
<comment type="similarity">
    <text evidence="1">Belongs to the thymidine kinase family.</text>
</comment>
<dbReference type="GO" id="GO:0005524">
    <property type="term" value="F:ATP binding"/>
    <property type="evidence" value="ECO:0007669"/>
    <property type="project" value="UniProtKB-KW"/>
</dbReference>
<dbReference type="Proteomes" id="UP000436088">
    <property type="component" value="Unassembled WGS sequence"/>
</dbReference>
<evidence type="ECO:0000313" key="10">
    <source>
        <dbReference type="Proteomes" id="UP000436088"/>
    </source>
</evidence>
<dbReference type="Gene3D" id="3.40.50.300">
    <property type="entry name" value="P-loop containing nucleotide triphosphate hydrolases"/>
    <property type="match status" value="1"/>
</dbReference>